<keyword evidence="3 9" id="KW-0863">Zinc-finger</keyword>
<dbReference type="SUPFAM" id="SSF57667">
    <property type="entry name" value="beta-beta-alpha zinc fingers"/>
    <property type="match status" value="1"/>
</dbReference>
<keyword evidence="8" id="KW-0539">Nucleus</keyword>
<evidence type="ECO:0000256" key="10">
    <source>
        <dbReference type="SAM" id="MobiDB-lite"/>
    </source>
</evidence>
<sequence>MSEIRKRSSIWIYFIDLNNGKAECRICKVKISYRAGSTNNLHRHMRFVHPATLLEKVRKVCDPSQQGDPSSASAPTTSGTRSDPDPDDPTSTQPVDQQTSGTAKTGSSQTSILKFLPKGMTPLRQNMIDEELAKMIAKDFQPFSVVEDKGFKNYCLALNPSYVLPARKTLSQKIIPKLYDRQRELLQAELSKVSAVCITSDSWTSRATSSFMAVTCHYIEDYKMKSCLLDCFEVSERHTSENLAEELLKVAQEWKIKHKVVCCITDNAANIVKSIKLLKWTHLPCLAHTINLIVRDALKVIKSTVDKVKGIVEFFHKSTTATQKLKNTQRQMGLPELRPIQDCITRWNSTLHMLKRVLDSREAIISTLALLNAPIELLYPHEWDIVKEACTLLEPFEQVTVEISGEQYVTASKMIILCRGLQIATTHHQTSGAISTENITEMVQVLSASMEKRFHRMEFNNVLAEASVLDPRFKKLAFNDSTALDEAVQRLKTAAANCTRNEPSAPPGNQGEAVSQEVEKHTSAVWRFFDERATEDTTRRNPSADAILEIRSYLDEPRIQRAEDPLSWWKSKASVYPRLAQVMASRMCIVGTSVPSERIFSKTGQIISERRNRISANKVRHLVFLNANLKETE</sequence>
<comment type="subcellular location">
    <subcellularLocation>
        <location evidence="1">Nucleus</location>
    </subcellularLocation>
</comment>
<dbReference type="GO" id="GO:0005634">
    <property type="term" value="C:nucleus"/>
    <property type="evidence" value="ECO:0007669"/>
    <property type="project" value="UniProtKB-SubCell"/>
</dbReference>
<dbReference type="InterPro" id="IPR012337">
    <property type="entry name" value="RNaseH-like_sf"/>
</dbReference>
<dbReference type="GO" id="GO:0008270">
    <property type="term" value="F:zinc ion binding"/>
    <property type="evidence" value="ECO:0007669"/>
    <property type="project" value="UniProtKB-KW"/>
</dbReference>
<proteinExistence type="predicted"/>
<evidence type="ECO:0000313" key="12">
    <source>
        <dbReference type="EMBL" id="KAK4328247.1"/>
    </source>
</evidence>
<evidence type="ECO:0000256" key="9">
    <source>
        <dbReference type="PROSITE-ProRule" id="PRU00027"/>
    </source>
</evidence>
<keyword evidence="4" id="KW-0862">Zinc</keyword>
<evidence type="ECO:0000256" key="3">
    <source>
        <dbReference type="ARBA" id="ARBA00022771"/>
    </source>
</evidence>
<dbReference type="InterPro" id="IPR008906">
    <property type="entry name" value="HATC_C_dom"/>
</dbReference>
<keyword evidence="2" id="KW-0479">Metal-binding</keyword>
<evidence type="ECO:0000259" key="11">
    <source>
        <dbReference type="PROSITE" id="PS50808"/>
    </source>
</evidence>
<protein>
    <recommendedName>
        <fullName evidence="11">BED-type domain-containing protein</fullName>
    </recommendedName>
</protein>
<dbReference type="PANTHER" id="PTHR46481:SF10">
    <property type="entry name" value="ZINC FINGER BED DOMAIN-CONTAINING PROTEIN 39"/>
    <property type="match status" value="1"/>
</dbReference>
<evidence type="ECO:0000256" key="6">
    <source>
        <dbReference type="ARBA" id="ARBA00023125"/>
    </source>
</evidence>
<dbReference type="SUPFAM" id="SSF140996">
    <property type="entry name" value="Hermes dimerisation domain"/>
    <property type="match status" value="1"/>
</dbReference>
<dbReference type="GO" id="GO:0009791">
    <property type="term" value="P:post-embryonic development"/>
    <property type="evidence" value="ECO:0007669"/>
    <property type="project" value="UniProtKB-ARBA"/>
</dbReference>
<feature type="compositionally biased region" description="Low complexity" evidence="10">
    <location>
        <begin position="89"/>
        <end position="100"/>
    </location>
</feature>
<keyword evidence="13" id="KW-1185">Reference proteome</keyword>
<comment type="caution">
    <text evidence="12">The sequence shown here is derived from an EMBL/GenBank/DDBJ whole genome shotgun (WGS) entry which is preliminary data.</text>
</comment>
<dbReference type="Proteomes" id="UP001292094">
    <property type="component" value="Unassembled WGS sequence"/>
</dbReference>
<dbReference type="InterPro" id="IPR036236">
    <property type="entry name" value="Znf_C2H2_sf"/>
</dbReference>
<dbReference type="PANTHER" id="PTHR46481">
    <property type="entry name" value="ZINC FINGER BED DOMAIN-CONTAINING PROTEIN 4"/>
    <property type="match status" value="1"/>
</dbReference>
<dbReference type="GO" id="GO:0046983">
    <property type="term" value="F:protein dimerization activity"/>
    <property type="evidence" value="ECO:0007669"/>
    <property type="project" value="InterPro"/>
</dbReference>
<feature type="region of interest" description="Disordered" evidence="10">
    <location>
        <begin position="61"/>
        <end position="111"/>
    </location>
</feature>
<dbReference type="Pfam" id="PF05699">
    <property type="entry name" value="Dimer_Tnp_hAT"/>
    <property type="match status" value="1"/>
</dbReference>
<gene>
    <name evidence="12" type="ORF">Pmani_001365</name>
</gene>
<dbReference type="InterPro" id="IPR003656">
    <property type="entry name" value="Znf_BED"/>
</dbReference>
<accession>A0AAE1ULG9</accession>
<evidence type="ECO:0000313" key="13">
    <source>
        <dbReference type="Proteomes" id="UP001292094"/>
    </source>
</evidence>
<evidence type="ECO:0000256" key="8">
    <source>
        <dbReference type="ARBA" id="ARBA00023242"/>
    </source>
</evidence>
<dbReference type="Gene3D" id="1.10.10.1070">
    <property type="entry name" value="Zinc finger, BED domain-containing"/>
    <property type="match status" value="1"/>
</dbReference>
<keyword evidence="6" id="KW-0238">DNA-binding</keyword>
<dbReference type="EMBL" id="JAWZYT010000092">
    <property type="protein sequence ID" value="KAK4328247.1"/>
    <property type="molecule type" value="Genomic_DNA"/>
</dbReference>
<keyword evidence="5" id="KW-0805">Transcription regulation</keyword>
<dbReference type="SUPFAM" id="SSF53098">
    <property type="entry name" value="Ribonuclease H-like"/>
    <property type="match status" value="1"/>
</dbReference>
<name>A0AAE1ULG9_9EUCA</name>
<evidence type="ECO:0000256" key="5">
    <source>
        <dbReference type="ARBA" id="ARBA00023015"/>
    </source>
</evidence>
<evidence type="ECO:0000256" key="1">
    <source>
        <dbReference type="ARBA" id="ARBA00004123"/>
    </source>
</evidence>
<keyword evidence="7" id="KW-0804">Transcription</keyword>
<dbReference type="AlphaFoldDB" id="A0AAE1ULG9"/>
<dbReference type="GO" id="GO:0003677">
    <property type="term" value="F:DNA binding"/>
    <property type="evidence" value="ECO:0007669"/>
    <property type="project" value="UniProtKB-KW"/>
</dbReference>
<dbReference type="Pfam" id="PF02892">
    <property type="entry name" value="zf-BED"/>
    <property type="match status" value="1"/>
</dbReference>
<dbReference type="SMART" id="SM00614">
    <property type="entry name" value="ZnF_BED"/>
    <property type="match status" value="1"/>
</dbReference>
<dbReference type="PROSITE" id="PS50808">
    <property type="entry name" value="ZF_BED"/>
    <property type="match status" value="1"/>
</dbReference>
<feature type="compositionally biased region" description="Polar residues" evidence="10">
    <location>
        <begin position="101"/>
        <end position="111"/>
    </location>
</feature>
<dbReference type="InterPro" id="IPR052035">
    <property type="entry name" value="ZnF_BED_domain_contain"/>
</dbReference>
<feature type="domain" description="BED-type" evidence="11">
    <location>
        <begin position="5"/>
        <end position="56"/>
    </location>
</feature>
<evidence type="ECO:0000256" key="4">
    <source>
        <dbReference type="ARBA" id="ARBA00022833"/>
    </source>
</evidence>
<reference evidence="12" key="1">
    <citation type="submission" date="2023-11" db="EMBL/GenBank/DDBJ databases">
        <title>Genome assemblies of two species of porcelain crab, Petrolisthes cinctipes and Petrolisthes manimaculis (Anomura: Porcellanidae).</title>
        <authorList>
            <person name="Angst P."/>
        </authorList>
    </citation>
    <scope>NUCLEOTIDE SEQUENCE</scope>
    <source>
        <strain evidence="12">PB745_02</strain>
        <tissue evidence="12">Gill</tissue>
    </source>
</reference>
<feature type="compositionally biased region" description="Low complexity" evidence="10">
    <location>
        <begin position="69"/>
        <end position="81"/>
    </location>
</feature>
<evidence type="ECO:0000256" key="2">
    <source>
        <dbReference type="ARBA" id="ARBA00022723"/>
    </source>
</evidence>
<organism evidence="12 13">
    <name type="scientific">Petrolisthes manimaculis</name>
    <dbReference type="NCBI Taxonomy" id="1843537"/>
    <lineage>
        <taxon>Eukaryota</taxon>
        <taxon>Metazoa</taxon>
        <taxon>Ecdysozoa</taxon>
        <taxon>Arthropoda</taxon>
        <taxon>Crustacea</taxon>
        <taxon>Multicrustacea</taxon>
        <taxon>Malacostraca</taxon>
        <taxon>Eumalacostraca</taxon>
        <taxon>Eucarida</taxon>
        <taxon>Decapoda</taxon>
        <taxon>Pleocyemata</taxon>
        <taxon>Anomura</taxon>
        <taxon>Galatheoidea</taxon>
        <taxon>Porcellanidae</taxon>
        <taxon>Petrolisthes</taxon>
    </lineage>
</organism>
<evidence type="ECO:0000256" key="7">
    <source>
        <dbReference type="ARBA" id="ARBA00023163"/>
    </source>
</evidence>